<name>A0A6P2CYH7_9BACT</name>
<dbReference type="Proteomes" id="UP000464178">
    <property type="component" value="Chromosome"/>
</dbReference>
<dbReference type="AlphaFoldDB" id="A0A6P2CYH7"/>
<keyword evidence="3" id="KW-1185">Reference proteome</keyword>
<accession>A0A6P2CYH7</accession>
<evidence type="ECO:0000313" key="2">
    <source>
        <dbReference type="EMBL" id="VTR92192.1"/>
    </source>
</evidence>
<gene>
    <name evidence="2" type="ORF">SOIL9_55220</name>
</gene>
<feature type="compositionally biased region" description="Pro residues" evidence="1">
    <location>
        <begin position="48"/>
        <end position="63"/>
    </location>
</feature>
<dbReference type="KEGG" id="gms:SOIL9_55220"/>
<dbReference type="RefSeq" id="WP_162667092.1">
    <property type="nucleotide sequence ID" value="NZ_LR593886.1"/>
</dbReference>
<reference evidence="2 3" key="1">
    <citation type="submission" date="2019-05" db="EMBL/GenBank/DDBJ databases">
        <authorList>
            <consortium name="Science for Life Laboratories"/>
        </authorList>
    </citation>
    <scope>NUCLEOTIDE SEQUENCE [LARGE SCALE GENOMIC DNA]</scope>
    <source>
        <strain evidence="2">Soil9</strain>
    </source>
</reference>
<organism evidence="2 3">
    <name type="scientific">Gemmata massiliana</name>
    <dbReference type="NCBI Taxonomy" id="1210884"/>
    <lineage>
        <taxon>Bacteria</taxon>
        <taxon>Pseudomonadati</taxon>
        <taxon>Planctomycetota</taxon>
        <taxon>Planctomycetia</taxon>
        <taxon>Gemmatales</taxon>
        <taxon>Gemmataceae</taxon>
        <taxon>Gemmata</taxon>
    </lineage>
</organism>
<feature type="compositionally biased region" description="Basic and acidic residues" evidence="1">
    <location>
        <begin position="90"/>
        <end position="101"/>
    </location>
</feature>
<sequence>MPITFNCPCGKMLRVPDESAGKRAKCPVCHAIAAIPEAEPVFEIVETPPEPVEVPPLIPPKPYGKPRYDDDEDDKTPYGLIQPAPSSSTLDRHGQPRKKDGLPNFNKGRKNYG</sequence>
<dbReference type="EMBL" id="LR593886">
    <property type="protein sequence ID" value="VTR92192.1"/>
    <property type="molecule type" value="Genomic_DNA"/>
</dbReference>
<evidence type="ECO:0000313" key="3">
    <source>
        <dbReference type="Proteomes" id="UP000464178"/>
    </source>
</evidence>
<feature type="region of interest" description="Disordered" evidence="1">
    <location>
        <begin position="47"/>
        <end position="113"/>
    </location>
</feature>
<evidence type="ECO:0000256" key="1">
    <source>
        <dbReference type="SAM" id="MobiDB-lite"/>
    </source>
</evidence>
<proteinExistence type="predicted"/>
<protein>
    <submittedName>
        <fullName evidence="2">Uncharacterized protein</fullName>
    </submittedName>
</protein>